<dbReference type="Pfam" id="PF00515">
    <property type="entry name" value="TPR_1"/>
    <property type="match status" value="1"/>
</dbReference>
<evidence type="ECO:0000256" key="5">
    <source>
        <dbReference type="SAM" id="MobiDB-lite"/>
    </source>
</evidence>
<sequence>MSGPPNVQPRRSSRLFTSASSTAKENSKKLKMKFPTKIPNRKTKCKSAKTSNSSNLNESLDILRLDPGLSLPDTKSPQYQRAAADSVMALLRELGRGYQALCSYNCREAINILSSLPPPHYNTGWVLTHIGRAYFELAEYTQAERLFSEVRRIESYRVEGMEIYSTTLWHLQKDVALSALSKDLTDMDKNCPEAVLSYKPYLSKDLTDVDENCPELRTIPVQRLSLDKNHTCPKTVLRLSLGKNHTCPKTVLSCEPYLSKDLTDMDKNCPETVLSYEPYLSKDLTDMDKICPEVRTIPFQRLSLGKNHTCPKTVLSCEPYLSKDLTDMDKNCPEGVRSDSRRGSGLTPGVGLVCAGNCFSLQREHDIAIKFFQRAIQVDPGFAYAYTLLGHEFVLTEELDRALACFRNAIRVNNRHYNAWYGLGMIYYKQEKFNLAEIHFKKALSVNPQSSVLLCHIGVVQHALKKSDTALETLNRAIGIDPKNPLCKFHRASILFANDKYKVIQELEELKQIVPKESLVYFLIGKVYKKLGQTHLALMNFSWAMDLDPKGANNQIKEAIDKRYLPEDEAADSQDLQTVRICRQSGCETGTNPSLSLSCRHCRQSGCETGTNPSLSLSCRQSGCETGTNPSLSLSCRQSGCETGTNPSLSLSCRQSGSADSQDSSIMTDADDTQLHTAESDDVL</sequence>
<keyword evidence="7" id="KW-1185">Reference proteome</keyword>
<evidence type="ECO:0000256" key="3">
    <source>
        <dbReference type="ARBA" id="ARBA00039307"/>
    </source>
</evidence>
<dbReference type="PROSITE" id="PS50005">
    <property type="entry name" value="TPR"/>
    <property type="match status" value="5"/>
</dbReference>
<name>A0AAD9ENI1_DISEL</name>
<keyword evidence="6" id="KW-0131">Cell cycle</keyword>
<evidence type="ECO:0000256" key="1">
    <source>
        <dbReference type="ARBA" id="ARBA00022803"/>
    </source>
</evidence>
<evidence type="ECO:0000313" key="6">
    <source>
        <dbReference type="EMBL" id="KAK1875658.1"/>
    </source>
</evidence>
<feature type="repeat" description="TPR" evidence="4">
    <location>
        <begin position="383"/>
        <end position="416"/>
    </location>
</feature>
<dbReference type="GO" id="GO:0051301">
    <property type="term" value="P:cell division"/>
    <property type="evidence" value="ECO:0007669"/>
    <property type="project" value="UniProtKB-KW"/>
</dbReference>
<dbReference type="PANTHER" id="PTHR12558:SF13">
    <property type="entry name" value="CELL DIVISION CYCLE PROTEIN 27 HOMOLOG"/>
    <property type="match status" value="1"/>
</dbReference>
<protein>
    <recommendedName>
        <fullName evidence="3">Cell division cycle protein 27 homolog</fullName>
    </recommendedName>
</protein>
<dbReference type="FunFam" id="1.25.40.10:FF:000051">
    <property type="entry name" value="Cell division cycle protein 27 isoform X3"/>
    <property type="match status" value="1"/>
</dbReference>
<dbReference type="PROSITE" id="PS50293">
    <property type="entry name" value="TPR_REGION"/>
    <property type="match status" value="1"/>
</dbReference>
<accession>A0AAD9ENI1</accession>
<dbReference type="GO" id="GO:0016567">
    <property type="term" value="P:protein ubiquitination"/>
    <property type="evidence" value="ECO:0007669"/>
    <property type="project" value="TreeGrafter"/>
</dbReference>
<evidence type="ECO:0000256" key="2">
    <source>
        <dbReference type="ARBA" id="ARBA00038210"/>
    </source>
</evidence>
<dbReference type="GO" id="GO:0005680">
    <property type="term" value="C:anaphase-promoting complex"/>
    <property type="evidence" value="ECO:0007669"/>
    <property type="project" value="TreeGrafter"/>
</dbReference>
<evidence type="ECO:0000313" key="7">
    <source>
        <dbReference type="Proteomes" id="UP001228049"/>
    </source>
</evidence>
<gene>
    <name evidence="6" type="ORF">KUDE01_015431</name>
</gene>
<dbReference type="SUPFAM" id="SSF48452">
    <property type="entry name" value="TPR-like"/>
    <property type="match status" value="2"/>
</dbReference>
<feature type="repeat" description="TPR" evidence="4">
    <location>
        <begin position="349"/>
        <end position="382"/>
    </location>
</feature>
<comment type="caution">
    <text evidence="6">The sequence shown here is derived from an EMBL/GenBank/DDBJ whole genome shotgun (WGS) entry which is preliminary data.</text>
</comment>
<evidence type="ECO:0000256" key="4">
    <source>
        <dbReference type="PROSITE-ProRule" id="PRU00339"/>
    </source>
</evidence>
<dbReference type="InterPro" id="IPR011990">
    <property type="entry name" value="TPR-like_helical_dom_sf"/>
</dbReference>
<proteinExistence type="inferred from homology"/>
<feature type="repeat" description="TPR" evidence="4">
    <location>
        <begin position="417"/>
        <end position="450"/>
    </location>
</feature>
<dbReference type="GO" id="GO:0005737">
    <property type="term" value="C:cytoplasm"/>
    <property type="evidence" value="ECO:0007669"/>
    <property type="project" value="TreeGrafter"/>
</dbReference>
<feature type="compositionally biased region" description="Polar residues" evidence="5">
    <location>
        <begin position="14"/>
        <end position="24"/>
    </location>
</feature>
<feature type="compositionally biased region" description="Polar residues" evidence="5">
    <location>
        <begin position="646"/>
        <end position="667"/>
    </location>
</feature>
<comment type="similarity">
    <text evidence="2">Belongs to the APC3/CDC27 family.</text>
</comment>
<dbReference type="EMBL" id="JASDAP010000097">
    <property type="protein sequence ID" value="KAK1875658.1"/>
    <property type="molecule type" value="Genomic_DNA"/>
</dbReference>
<feature type="region of interest" description="Disordered" evidence="5">
    <location>
        <begin position="646"/>
        <end position="684"/>
    </location>
</feature>
<dbReference type="Gene3D" id="1.25.40.10">
    <property type="entry name" value="Tetratricopeptide repeat domain"/>
    <property type="match status" value="4"/>
</dbReference>
<feature type="repeat" description="TPR" evidence="4">
    <location>
        <begin position="451"/>
        <end position="484"/>
    </location>
</feature>
<dbReference type="InterPro" id="IPR019734">
    <property type="entry name" value="TPR_rpt"/>
</dbReference>
<dbReference type="SMART" id="SM00028">
    <property type="entry name" value="TPR"/>
    <property type="match status" value="6"/>
</dbReference>
<dbReference type="GO" id="GO:0031145">
    <property type="term" value="P:anaphase-promoting complex-dependent catabolic process"/>
    <property type="evidence" value="ECO:0007669"/>
    <property type="project" value="TreeGrafter"/>
</dbReference>
<dbReference type="Pfam" id="PF13181">
    <property type="entry name" value="TPR_8"/>
    <property type="match status" value="3"/>
</dbReference>
<feature type="repeat" description="TPR" evidence="4">
    <location>
        <begin position="518"/>
        <end position="551"/>
    </location>
</feature>
<reference evidence="6" key="1">
    <citation type="submission" date="2023-04" db="EMBL/GenBank/DDBJ databases">
        <title>Chromosome-level genome of Chaenocephalus aceratus.</title>
        <authorList>
            <person name="Park H."/>
        </authorList>
    </citation>
    <scope>NUCLEOTIDE SEQUENCE</scope>
    <source>
        <strain evidence="6">DE</strain>
        <tissue evidence="6">Muscle</tissue>
    </source>
</reference>
<keyword evidence="6" id="KW-0132">Cell division</keyword>
<dbReference type="PANTHER" id="PTHR12558">
    <property type="entry name" value="CELL DIVISION CYCLE 16,23,27"/>
    <property type="match status" value="1"/>
</dbReference>
<dbReference type="AlphaFoldDB" id="A0AAD9ENI1"/>
<keyword evidence="1 4" id="KW-0802">TPR repeat</keyword>
<feature type="region of interest" description="Disordered" evidence="5">
    <location>
        <begin position="1"/>
        <end position="29"/>
    </location>
</feature>
<dbReference type="GO" id="GO:0007091">
    <property type="term" value="P:metaphase/anaphase transition of mitotic cell cycle"/>
    <property type="evidence" value="ECO:0007669"/>
    <property type="project" value="TreeGrafter"/>
</dbReference>
<organism evidence="6 7">
    <name type="scientific">Dissostichus eleginoides</name>
    <name type="common">Patagonian toothfish</name>
    <name type="synonym">Dissostichus amissus</name>
    <dbReference type="NCBI Taxonomy" id="100907"/>
    <lineage>
        <taxon>Eukaryota</taxon>
        <taxon>Metazoa</taxon>
        <taxon>Chordata</taxon>
        <taxon>Craniata</taxon>
        <taxon>Vertebrata</taxon>
        <taxon>Euteleostomi</taxon>
        <taxon>Actinopterygii</taxon>
        <taxon>Neopterygii</taxon>
        <taxon>Teleostei</taxon>
        <taxon>Neoteleostei</taxon>
        <taxon>Acanthomorphata</taxon>
        <taxon>Eupercaria</taxon>
        <taxon>Perciformes</taxon>
        <taxon>Notothenioidei</taxon>
        <taxon>Nototheniidae</taxon>
        <taxon>Dissostichus</taxon>
    </lineage>
</organism>
<dbReference type="Proteomes" id="UP001228049">
    <property type="component" value="Unassembled WGS sequence"/>
</dbReference>